<feature type="non-terminal residue" evidence="1">
    <location>
        <position position="1"/>
    </location>
</feature>
<evidence type="ECO:0000313" key="1">
    <source>
        <dbReference type="EMBL" id="KKL24935.1"/>
    </source>
</evidence>
<name>A0A0F9BSR7_9ZZZZ</name>
<proteinExistence type="predicted"/>
<sequence length="153" mass="18359">KEAVKRIVDRFATMNRIMIQFEPWEQLKMTFHESRYEKFMQTPQIDFRPDIMLTHVPVEKRKAQGKGFMVRVNYSEEKVWESIEDSSHVVFECETRPKAIFRNHLKIAYYTRMTDERKLRNARLRYAFVLVVPKGSKLPDDTAPFDEVWVVDV</sequence>
<dbReference type="AlphaFoldDB" id="A0A0F9BSR7"/>
<dbReference type="EMBL" id="LAZR01036402">
    <property type="protein sequence ID" value="KKL24935.1"/>
    <property type="molecule type" value="Genomic_DNA"/>
</dbReference>
<reference evidence="1" key="1">
    <citation type="journal article" date="2015" name="Nature">
        <title>Complex archaea that bridge the gap between prokaryotes and eukaryotes.</title>
        <authorList>
            <person name="Spang A."/>
            <person name="Saw J.H."/>
            <person name="Jorgensen S.L."/>
            <person name="Zaremba-Niedzwiedzka K."/>
            <person name="Martijn J."/>
            <person name="Lind A.E."/>
            <person name="van Eijk R."/>
            <person name="Schleper C."/>
            <person name="Guy L."/>
            <person name="Ettema T.J."/>
        </authorList>
    </citation>
    <scope>NUCLEOTIDE SEQUENCE</scope>
</reference>
<accession>A0A0F9BSR7</accession>
<gene>
    <name evidence="1" type="ORF">LCGC14_2410360</name>
</gene>
<organism evidence="1">
    <name type="scientific">marine sediment metagenome</name>
    <dbReference type="NCBI Taxonomy" id="412755"/>
    <lineage>
        <taxon>unclassified sequences</taxon>
        <taxon>metagenomes</taxon>
        <taxon>ecological metagenomes</taxon>
    </lineage>
</organism>
<comment type="caution">
    <text evidence="1">The sequence shown here is derived from an EMBL/GenBank/DDBJ whole genome shotgun (WGS) entry which is preliminary data.</text>
</comment>
<protein>
    <submittedName>
        <fullName evidence="1">Uncharacterized protein</fullName>
    </submittedName>
</protein>